<dbReference type="AlphaFoldDB" id="A0A839MZL5"/>
<reference evidence="2 3" key="1">
    <citation type="submission" date="2020-08" db="EMBL/GenBank/DDBJ databases">
        <title>Sequencing the genomes of 1000 actinobacteria strains.</title>
        <authorList>
            <person name="Klenk H.-P."/>
        </authorList>
    </citation>
    <scope>NUCLEOTIDE SEQUENCE [LARGE SCALE GENOMIC DNA]</scope>
    <source>
        <strain evidence="2 3">DSM 105369</strain>
    </source>
</reference>
<dbReference type="EMBL" id="JACHVQ010000001">
    <property type="protein sequence ID" value="MBB2890039.1"/>
    <property type="molecule type" value="Genomic_DNA"/>
</dbReference>
<dbReference type="PANTHER" id="PTHR37694:SF1">
    <property type="entry name" value="SLR8022 PROTEIN"/>
    <property type="match status" value="1"/>
</dbReference>
<comment type="caution">
    <text evidence="2">The sequence shown here is derived from an EMBL/GenBank/DDBJ whole genome shotgun (WGS) entry which is preliminary data.</text>
</comment>
<accession>A0A839MZL5</accession>
<sequence>MADTPAALGSLADDLLSRAAEASSGRATHAFHAAPKGVLSQVVLALMAGQHLSEHENPGEAFLHVLRGRVRLTAGDDSWEMGAGELIAIPQHRHALEALEDSVVVLTMARVTSL</sequence>
<dbReference type="CDD" id="cd02230">
    <property type="entry name" value="cupin_HP0902-like"/>
    <property type="match status" value="1"/>
</dbReference>
<keyword evidence="2" id="KW-0560">Oxidoreductase</keyword>
<keyword evidence="2" id="KW-0223">Dioxygenase</keyword>
<dbReference type="SUPFAM" id="SSF51182">
    <property type="entry name" value="RmlC-like cupins"/>
    <property type="match status" value="1"/>
</dbReference>
<protein>
    <submittedName>
        <fullName evidence="2">Quercetin dioxygenase-like cupin family protein</fullName>
    </submittedName>
</protein>
<dbReference type="Gene3D" id="2.60.120.10">
    <property type="entry name" value="Jelly Rolls"/>
    <property type="match status" value="1"/>
</dbReference>
<dbReference type="InterPro" id="IPR013096">
    <property type="entry name" value="Cupin_2"/>
</dbReference>
<dbReference type="GO" id="GO:0051213">
    <property type="term" value="F:dioxygenase activity"/>
    <property type="evidence" value="ECO:0007669"/>
    <property type="project" value="UniProtKB-KW"/>
</dbReference>
<dbReference type="PANTHER" id="PTHR37694">
    <property type="entry name" value="SLR8022 PROTEIN"/>
    <property type="match status" value="1"/>
</dbReference>
<proteinExistence type="predicted"/>
<feature type="domain" description="Cupin type-2" evidence="1">
    <location>
        <begin position="45"/>
        <end position="107"/>
    </location>
</feature>
<name>A0A839MZL5_9MICO</name>
<dbReference type="Proteomes" id="UP000559182">
    <property type="component" value="Unassembled WGS sequence"/>
</dbReference>
<evidence type="ECO:0000313" key="3">
    <source>
        <dbReference type="Proteomes" id="UP000559182"/>
    </source>
</evidence>
<dbReference type="InterPro" id="IPR014710">
    <property type="entry name" value="RmlC-like_jellyroll"/>
</dbReference>
<gene>
    <name evidence="2" type="ORF">FHU39_000023</name>
</gene>
<evidence type="ECO:0000313" key="2">
    <source>
        <dbReference type="EMBL" id="MBB2890039.1"/>
    </source>
</evidence>
<evidence type="ECO:0000259" key="1">
    <source>
        <dbReference type="Pfam" id="PF07883"/>
    </source>
</evidence>
<dbReference type="InterPro" id="IPR011051">
    <property type="entry name" value="RmlC_Cupin_sf"/>
</dbReference>
<keyword evidence="3" id="KW-1185">Reference proteome</keyword>
<dbReference type="RefSeq" id="WP_183317855.1">
    <property type="nucleotide sequence ID" value="NZ_JACHVQ010000001.1"/>
</dbReference>
<dbReference type="Pfam" id="PF07883">
    <property type="entry name" value="Cupin_2"/>
    <property type="match status" value="1"/>
</dbReference>
<organism evidence="2 3">
    <name type="scientific">Flexivirga oryzae</name>
    <dbReference type="NCBI Taxonomy" id="1794944"/>
    <lineage>
        <taxon>Bacteria</taxon>
        <taxon>Bacillati</taxon>
        <taxon>Actinomycetota</taxon>
        <taxon>Actinomycetes</taxon>
        <taxon>Micrococcales</taxon>
        <taxon>Dermacoccaceae</taxon>
        <taxon>Flexivirga</taxon>
    </lineage>
</organism>